<sequence length="509" mass="56500">MTKFQDLQLSEALVKGVHKMGFEEATPIQAETIPVALTGVDVLGQAQTGTGKTAAFGIPTIERIDSKARQVQALVLAPTRELAIQVAEELNKIGETKRVYALPVYGGQQIDRQIRGLKKNPQIVVATPGRLMDHMKRKTIKLDDIQTVILDEADEMLNMGFVEDIETILAGLPEARQTLLFSATMPPQIKKIAERFMKSPTIIKVKAKEMTVENINQQFLELREGQKFDTLCRLIDIDSPELSIIFARTKKRVDEVTEALIKRGYTADGLHGDLTQSKRDQVIRRFKNGTIDILVATDVAARGLDISGVTHVYNFDVPQDPESYVHRIGRTGRAGKTGTALTFITPREFGQVKAIERVTNKKMNRRHVPTIAEVLEGNQKQAAEELIERVQAGDFKAYTQLATELLEEYEAVEILAAALRGLTKEPDSTPVEISYAEPVRVKRQGGRGGDRGGYRGRNDRRGGGGGRGGDRRGGRGGERRDGRSGDRKGSFRGDDRRRSDDRGPRRPRD</sequence>
<evidence type="ECO:0000256" key="5">
    <source>
        <dbReference type="ARBA" id="ARBA00022840"/>
    </source>
</evidence>
<feature type="short sequence motif" description="Q motif" evidence="9">
    <location>
        <begin position="2"/>
        <end position="30"/>
    </location>
</feature>
<comment type="caution">
    <text evidence="14">The sequence shown here is derived from an EMBL/GenBank/DDBJ whole genome shotgun (WGS) entry which is preliminary data.</text>
</comment>
<evidence type="ECO:0000256" key="3">
    <source>
        <dbReference type="ARBA" id="ARBA00022801"/>
    </source>
</evidence>
<dbReference type="RefSeq" id="WP_251126649.1">
    <property type="nucleotide sequence ID" value="NZ_JANIEL010000026.1"/>
</dbReference>
<dbReference type="PROSITE" id="PS51192">
    <property type="entry name" value="HELICASE_ATP_BIND_1"/>
    <property type="match status" value="1"/>
</dbReference>
<keyword evidence="3 8" id="KW-0378">Hydrolase</keyword>
<dbReference type="GO" id="GO:0004386">
    <property type="term" value="F:helicase activity"/>
    <property type="evidence" value="ECO:0007669"/>
    <property type="project" value="UniProtKB-KW"/>
</dbReference>
<feature type="domain" description="Helicase C-terminal" evidence="12">
    <location>
        <begin position="214"/>
        <end position="375"/>
    </location>
</feature>
<dbReference type="InterPro" id="IPR050547">
    <property type="entry name" value="DEAD_box_RNA_helicases"/>
</dbReference>
<proteinExistence type="inferred from homology"/>
<evidence type="ECO:0000256" key="4">
    <source>
        <dbReference type="ARBA" id="ARBA00022806"/>
    </source>
</evidence>
<dbReference type="EMBL" id="JBHTCE010000003">
    <property type="protein sequence ID" value="MFC7391059.1"/>
    <property type="molecule type" value="Genomic_DNA"/>
</dbReference>
<dbReference type="GO" id="GO:0016787">
    <property type="term" value="F:hydrolase activity"/>
    <property type="evidence" value="ECO:0007669"/>
    <property type="project" value="UniProtKB-KW"/>
</dbReference>
<comment type="function">
    <text evidence="8">DEAD-box RNA helicase possibly involved in RNA degradation. Unwinds dsRNA in both 5'- and 3'-directions, has RNA-dependent ATPase activity.</text>
</comment>
<dbReference type="InterPro" id="IPR011545">
    <property type="entry name" value="DEAD/DEAH_box_helicase_dom"/>
</dbReference>
<name>A0ABW2PNR2_9BACL</name>
<dbReference type="PROSITE" id="PS00039">
    <property type="entry name" value="DEAD_ATP_HELICASE"/>
    <property type="match status" value="1"/>
</dbReference>
<dbReference type="InterPro" id="IPR030880">
    <property type="entry name" value="DEAD_helicase_CshA"/>
</dbReference>
<dbReference type="CDD" id="cd18787">
    <property type="entry name" value="SF2_C_DEAD"/>
    <property type="match status" value="1"/>
</dbReference>
<dbReference type="Gene3D" id="3.40.50.300">
    <property type="entry name" value="P-loop containing nucleotide triphosphate hydrolases"/>
    <property type="match status" value="2"/>
</dbReference>
<organism evidence="14 15">
    <name type="scientific">Exiguobacterium aestuarii</name>
    <dbReference type="NCBI Taxonomy" id="273527"/>
    <lineage>
        <taxon>Bacteria</taxon>
        <taxon>Bacillati</taxon>
        <taxon>Bacillota</taxon>
        <taxon>Bacilli</taxon>
        <taxon>Bacillales</taxon>
        <taxon>Bacillales Family XII. Incertae Sedis</taxon>
        <taxon>Exiguobacterium</taxon>
    </lineage>
</organism>
<keyword evidence="15" id="KW-1185">Reference proteome</keyword>
<dbReference type="InterPro" id="IPR044742">
    <property type="entry name" value="DEAD/DEAH_RhlB"/>
</dbReference>
<evidence type="ECO:0000256" key="1">
    <source>
        <dbReference type="ARBA" id="ARBA00022490"/>
    </source>
</evidence>
<dbReference type="HAMAP" id="MF_01493">
    <property type="entry name" value="DEAD_helicase_CshA"/>
    <property type="match status" value="1"/>
</dbReference>
<dbReference type="InterPro" id="IPR027417">
    <property type="entry name" value="P-loop_NTPase"/>
</dbReference>
<feature type="domain" description="DEAD-box RNA helicase Q" evidence="13">
    <location>
        <begin position="2"/>
        <end position="30"/>
    </location>
</feature>
<keyword evidence="4 8" id="KW-0347">Helicase</keyword>
<evidence type="ECO:0000256" key="2">
    <source>
        <dbReference type="ARBA" id="ARBA00022741"/>
    </source>
</evidence>
<dbReference type="SMART" id="SM00487">
    <property type="entry name" value="DEXDc"/>
    <property type="match status" value="1"/>
</dbReference>
<keyword evidence="5 8" id="KW-0067">ATP-binding</keyword>
<evidence type="ECO:0000313" key="15">
    <source>
        <dbReference type="Proteomes" id="UP001596439"/>
    </source>
</evidence>
<comment type="similarity">
    <text evidence="8">Belongs to the DEAD box helicase family. CshA subfamily.</text>
</comment>
<dbReference type="SUPFAM" id="SSF52540">
    <property type="entry name" value="P-loop containing nucleoside triphosphate hydrolases"/>
    <property type="match status" value="1"/>
</dbReference>
<feature type="compositionally biased region" description="Basic and acidic residues" evidence="10">
    <location>
        <begin position="448"/>
        <end position="509"/>
    </location>
</feature>
<reference evidence="15" key="1">
    <citation type="journal article" date="2019" name="Int. J. Syst. Evol. Microbiol.">
        <title>The Global Catalogue of Microorganisms (GCM) 10K type strain sequencing project: providing services to taxonomists for standard genome sequencing and annotation.</title>
        <authorList>
            <consortium name="The Broad Institute Genomics Platform"/>
            <consortium name="The Broad Institute Genome Sequencing Center for Infectious Disease"/>
            <person name="Wu L."/>
            <person name="Ma J."/>
        </authorList>
    </citation>
    <scope>NUCLEOTIDE SEQUENCE [LARGE SCALE GENOMIC DNA]</scope>
    <source>
        <strain evidence="15">CCUG 55590</strain>
    </source>
</reference>
<evidence type="ECO:0000256" key="8">
    <source>
        <dbReference type="HAMAP-Rule" id="MF_01493"/>
    </source>
</evidence>
<comment type="subunit">
    <text evidence="8">Oligomerizes, may be a member of the RNA degradosome.</text>
</comment>
<dbReference type="CDD" id="cd00268">
    <property type="entry name" value="DEADc"/>
    <property type="match status" value="1"/>
</dbReference>
<dbReference type="EC" id="3.6.4.13" evidence="8"/>
<feature type="domain" description="Helicase ATP-binding" evidence="11">
    <location>
        <begin position="33"/>
        <end position="203"/>
    </location>
</feature>
<keyword evidence="6 8" id="KW-0694">RNA-binding</keyword>
<keyword evidence="2 8" id="KW-0547">Nucleotide-binding</keyword>
<comment type="catalytic activity">
    <reaction evidence="8">
        <text>ATP + H2O = ADP + phosphate + H(+)</text>
        <dbReference type="Rhea" id="RHEA:13065"/>
        <dbReference type="ChEBI" id="CHEBI:15377"/>
        <dbReference type="ChEBI" id="CHEBI:15378"/>
        <dbReference type="ChEBI" id="CHEBI:30616"/>
        <dbReference type="ChEBI" id="CHEBI:43474"/>
        <dbReference type="ChEBI" id="CHEBI:456216"/>
        <dbReference type="EC" id="3.6.4.13"/>
    </reaction>
</comment>
<dbReference type="PROSITE" id="PS51194">
    <property type="entry name" value="HELICASE_CTER"/>
    <property type="match status" value="1"/>
</dbReference>
<protein>
    <recommendedName>
        <fullName evidence="8">DEAD-box ATP-dependent RNA helicase CshA</fullName>
        <ecNumber evidence="8">3.6.4.13</ecNumber>
    </recommendedName>
</protein>
<dbReference type="Pfam" id="PF00271">
    <property type="entry name" value="Helicase_C"/>
    <property type="match status" value="1"/>
</dbReference>
<dbReference type="Proteomes" id="UP001596439">
    <property type="component" value="Unassembled WGS sequence"/>
</dbReference>
<evidence type="ECO:0000259" key="12">
    <source>
        <dbReference type="PROSITE" id="PS51194"/>
    </source>
</evidence>
<dbReference type="PANTHER" id="PTHR47963">
    <property type="entry name" value="DEAD-BOX ATP-DEPENDENT RNA HELICASE 47, MITOCHONDRIAL"/>
    <property type="match status" value="1"/>
</dbReference>
<evidence type="ECO:0000256" key="9">
    <source>
        <dbReference type="PROSITE-ProRule" id="PRU00552"/>
    </source>
</evidence>
<evidence type="ECO:0000313" key="14">
    <source>
        <dbReference type="EMBL" id="MFC7391059.1"/>
    </source>
</evidence>
<dbReference type="InterPro" id="IPR000629">
    <property type="entry name" value="RNA-helicase_DEAD-box_CS"/>
</dbReference>
<dbReference type="SMART" id="SM00490">
    <property type="entry name" value="HELICc"/>
    <property type="match status" value="1"/>
</dbReference>
<keyword evidence="1 8" id="KW-0963">Cytoplasm</keyword>
<dbReference type="InterPro" id="IPR001650">
    <property type="entry name" value="Helicase_C-like"/>
</dbReference>
<dbReference type="InterPro" id="IPR014014">
    <property type="entry name" value="RNA_helicase_DEAD_Q_motif"/>
</dbReference>
<evidence type="ECO:0000256" key="10">
    <source>
        <dbReference type="SAM" id="MobiDB-lite"/>
    </source>
</evidence>
<dbReference type="PANTHER" id="PTHR47963:SF5">
    <property type="entry name" value="DEAD-BOX ATP-DEPENDENT RNA HELICASE CSHA"/>
    <property type="match status" value="1"/>
</dbReference>
<keyword evidence="7 8" id="KW-0346">Stress response</keyword>
<comment type="subcellular location">
    <subcellularLocation>
        <location evidence="8">Cytoplasm</location>
    </subcellularLocation>
</comment>
<dbReference type="Pfam" id="PF00270">
    <property type="entry name" value="DEAD"/>
    <property type="match status" value="1"/>
</dbReference>
<dbReference type="PROSITE" id="PS51195">
    <property type="entry name" value="Q_MOTIF"/>
    <property type="match status" value="1"/>
</dbReference>
<feature type="region of interest" description="Disordered" evidence="10">
    <location>
        <begin position="424"/>
        <end position="509"/>
    </location>
</feature>
<evidence type="ECO:0000256" key="7">
    <source>
        <dbReference type="ARBA" id="ARBA00023016"/>
    </source>
</evidence>
<gene>
    <name evidence="8" type="primary">cshA</name>
    <name evidence="14" type="ORF">ACFQO8_13035</name>
</gene>
<evidence type="ECO:0000256" key="6">
    <source>
        <dbReference type="ARBA" id="ARBA00022884"/>
    </source>
</evidence>
<evidence type="ECO:0000259" key="13">
    <source>
        <dbReference type="PROSITE" id="PS51195"/>
    </source>
</evidence>
<dbReference type="InterPro" id="IPR014001">
    <property type="entry name" value="Helicase_ATP-bd"/>
</dbReference>
<accession>A0ABW2PNR2</accession>
<evidence type="ECO:0000259" key="11">
    <source>
        <dbReference type="PROSITE" id="PS51192"/>
    </source>
</evidence>